<comment type="subcellular location">
    <subcellularLocation>
        <location evidence="1">Membrane</location>
        <topology evidence="1">Multi-pass membrane protein</topology>
    </subcellularLocation>
</comment>
<gene>
    <name evidence="11" type="ORF">CFOL_v3_14627</name>
</gene>
<keyword evidence="6" id="KW-0406">Ion transport</keyword>
<dbReference type="GO" id="GO:0034220">
    <property type="term" value="P:monoatomic ion transmembrane transport"/>
    <property type="evidence" value="ECO:0007669"/>
    <property type="project" value="UniProtKB-KW"/>
</dbReference>
<keyword evidence="12" id="KW-1185">Reference proteome</keyword>
<evidence type="ECO:0000256" key="3">
    <source>
        <dbReference type="ARBA" id="ARBA00022448"/>
    </source>
</evidence>
<feature type="transmembrane region" description="Helical" evidence="10">
    <location>
        <begin position="124"/>
        <end position="142"/>
    </location>
</feature>
<comment type="caution">
    <text evidence="11">The sequence shown here is derived from an EMBL/GenBank/DDBJ whole genome shotgun (WGS) entry which is preliminary data.</text>
</comment>
<evidence type="ECO:0000256" key="4">
    <source>
        <dbReference type="ARBA" id="ARBA00022692"/>
    </source>
</evidence>
<feature type="region of interest" description="Disordered" evidence="9">
    <location>
        <begin position="470"/>
        <end position="490"/>
    </location>
</feature>
<dbReference type="STRING" id="3775.A0A1Q3BTM3"/>
<keyword evidence="3" id="KW-0813">Transport</keyword>
<protein>
    <submittedName>
        <fullName evidence="11">ALMT domain-containing protein</fullName>
    </submittedName>
</protein>
<comment type="similarity">
    <text evidence="2">Belongs to the aromatic acid exporter (TC 2.A.85) family.</text>
</comment>
<dbReference type="OrthoDB" id="68611at2759"/>
<name>A0A1Q3BTM3_CEPFO</name>
<evidence type="ECO:0000256" key="9">
    <source>
        <dbReference type="SAM" id="MobiDB-lite"/>
    </source>
</evidence>
<organism evidence="11 12">
    <name type="scientific">Cephalotus follicularis</name>
    <name type="common">Albany pitcher plant</name>
    <dbReference type="NCBI Taxonomy" id="3775"/>
    <lineage>
        <taxon>Eukaryota</taxon>
        <taxon>Viridiplantae</taxon>
        <taxon>Streptophyta</taxon>
        <taxon>Embryophyta</taxon>
        <taxon>Tracheophyta</taxon>
        <taxon>Spermatophyta</taxon>
        <taxon>Magnoliopsida</taxon>
        <taxon>eudicotyledons</taxon>
        <taxon>Gunneridae</taxon>
        <taxon>Pentapetalae</taxon>
        <taxon>rosids</taxon>
        <taxon>fabids</taxon>
        <taxon>Oxalidales</taxon>
        <taxon>Cephalotaceae</taxon>
        <taxon>Cephalotus</taxon>
    </lineage>
</organism>
<keyword evidence="8" id="KW-0407">Ion channel</keyword>
<evidence type="ECO:0000256" key="1">
    <source>
        <dbReference type="ARBA" id="ARBA00004141"/>
    </source>
</evidence>
<feature type="transmembrane region" description="Helical" evidence="10">
    <location>
        <begin position="210"/>
        <end position="231"/>
    </location>
</feature>
<keyword evidence="4 10" id="KW-0812">Transmembrane</keyword>
<evidence type="ECO:0000256" key="7">
    <source>
        <dbReference type="ARBA" id="ARBA00023136"/>
    </source>
</evidence>
<dbReference type="Proteomes" id="UP000187406">
    <property type="component" value="Unassembled WGS sequence"/>
</dbReference>
<evidence type="ECO:0000313" key="11">
    <source>
        <dbReference type="EMBL" id="GAV71133.1"/>
    </source>
</evidence>
<feature type="transmembrane region" description="Helical" evidence="10">
    <location>
        <begin position="148"/>
        <end position="167"/>
    </location>
</feature>
<dbReference type="Pfam" id="PF11744">
    <property type="entry name" value="ALMT"/>
    <property type="match status" value="1"/>
</dbReference>
<evidence type="ECO:0000256" key="6">
    <source>
        <dbReference type="ARBA" id="ARBA00023065"/>
    </source>
</evidence>
<dbReference type="GO" id="GO:0015743">
    <property type="term" value="P:malate transport"/>
    <property type="evidence" value="ECO:0007669"/>
    <property type="project" value="InterPro"/>
</dbReference>
<dbReference type="PANTHER" id="PTHR31086">
    <property type="entry name" value="ALUMINUM-ACTIVATED MALATE TRANSPORTER 10"/>
    <property type="match status" value="1"/>
</dbReference>
<evidence type="ECO:0000256" key="8">
    <source>
        <dbReference type="ARBA" id="ARBA00023303"/>
    </source>
</evidence>
<dbReference type="InParanoid" id="A0A1Q3BTM3"/>
<feature type="transmembrane region" description="Helical" evidence="10">
    <location>
        <begin position="179"/>
        <end position="198"/>
    </location>
</feature>
<feature type="transmembrane region" description="Helical" evidence="10">
    <location>
        <begin position="98"/>
        <end position="117"/>
    </location>
</feature>
<evidence type="ECO:0000256" key="10">
    <source>
        <dbReference type="SAM" id="Phobius"/>
    </source>
</evidence>
<dbReference type="GO" id="GO:0016020">
    <property type="term" value="C:membrane"/>
    <property type="evidence" value="ECO:0007669"/>
    <property type="project" value="UniProtKB-SubCell"/>
</dbReference>
<dbReference type="AlphaFoldDB" id="A0A1Q3BTM3"/>
<sequence length="490" mass="54305">MVMDKEGVSSLEWRINLPNGTSETLVPRSGSICRMWLGLKCHVEGILLKARRFLEKAWKLAVDEPSKVIHCVKVGVALSLVSLFYYMRPLYDGFGGNALWAVMTVVVVFEYSVGATLSKSVNRATATFIAGLLGVGVHWLATQSGEKLEPIILGFSVFLFASAATFSRFIPSVKARFDYGAMIFILTFSFVSVSGYRIDRLFELSYQRFFTIAIGTSLCIMISIIIFPIWAGSDLHNLIYHNLEKLSDSLQGSVAEYFRDDGTESKEDCDSKVQGYKCVLNSKATEESMANFASWEPPHGRFNFGHPWKQYLKIGEAIRSCACCIETLNSFVYSEVEAPAHLKEHLKHLCMTLSSTSSNVLNELAVTLKSMKKSLKIDFLVEEMNFAVQELQKTLKTLPNHHIMRPPLTTQTTDDAPSGGPITEPIVPTLIEILPLATLVSLLIENAARIEGIADAVDELAGLAEFQPAIDKKTNQSQQAKNPSADNQDH</sequence>
<feature type="compositionally biased region" description="Polar residues" evidence="9">
    <location>
        <begin position="475"/>
        <end position="490"/>
    </location>
</feature>
<evidence type="ECO:0000256" key="5">
    <source>
        <dbReference type="ARBA" id="ARBA00022989"/>
    </source>
</evidence>
<keyword evidence="5 10" id="KW-1133">Transmembrane helix</keyword>
<evidence type="ECO:0000256" key="2">
    <source>
        <dbReference type="ARBA" id="ARBA00007079"/>
    </source>
</evidence>
<dbReference type="EMBL" id="BDDD01000877">
    <property type="protein sequence ID" value="GAV71133.1"/>
    <property type="molecule type" value="Genomic_DNA"/>
</dbReference>
<accession>A0A1Q3BTM3</accession>
<evidence type="ECO:0000313" key="12">
    <source>
        <dbReference type="Proteomes" id="UP000187406"/>
    </source>
</evidence>
<proteinExistence type="inferred from homology"/>
<reference evidence="12" key="1">
    <citation type="submission" date="2016-04" db="EMBL/GenBank/DDBJ databases">
        <title>Cephalotus genome sequencing.</title>
        <authorList>
            <person name="Fukushima K."/>
            <person name="Hasebe M."/>
            <person name="Fang X."/>
        </authorList>
    </citation>
    <scope>NUCLEOTIDE SEQUENCE [LARGE SCALE GENOMIC DNA]</scope>
    <source>
        <strain evidence="12">cv. St1</strain>
    </source>
</reference>
<keyword evidence="7 10" id="KW-0472">Membrane</keyword>
<dbReference type="InterPro" id="IPR020966">
    <property type="entry name" value="ALMT"/>
</dbReference>